<dbReference type="Proteomes" id="UP000789405">
    <property type="component" value="Unassembled WGS sequence"/>
</dbReference>
<accession>A0A9N9KH49</accession>
<dbReference type="EMBL" id="CAJVPY010067857">
    <property type="protein sequence ID" value="CAG8826361.1"/>
    <property type="molecule type" value="Genomic_DNA"/>
</dbReference>
<feature type="non-terminal residue" evidence="1">
    <location>
        <position position="1"/>
    </location>
</feature>
<name>A0A9N9KH49_9GLOM</name>
<gene>
    <name evidence="1" type="ORF">DERYTH_LOCUS28068</name>
</gene>
<organism evidence="1 2">
    <name type="scientific">Dentiscutata erythropus</name>
    <dbReference type="NCBI Taxonomy" id="1348616"/>
    <lineage>
        <taxon>Eukaryota</taxon>
        <taxon>Fungi</taxon>
        <taxon>Fungi incertae sedis</taxon>
        <taxon>Mucoromycota</taxon>
        <taxon>Glomeromycotina</taxon>
        <taxon>Glomeromycetes</taxon>
        <taxon>Diversisporales</taxon>
        <taxon>Gigasporaceae</taxon>
        <taxon>Dentiscutata</taxon>
    </lineage>
</organism>
<dbReference type="AlphaFoldDB" id="A0A9N9KH49"/>
<evidence type="ECO:0000313" key="1">
    <source>
        <dbReference type="EMBL" id="CAG8826361.1"/>
    </source>
</evidence>
<evidence type="ECO:0000313" key="2">
    <source>
        <dbReference type="Proteomes" id="UP000789405"/>
    </source>
</evidence>
<protein>
    <submittedName>
        <fullName evidence="1">7833_t:CDS:1</fullName>
    </submittedName>
</protein>
<proteinExistence type="predicted"/>
<reference evidence="1" key="1">
    <citation type="submission" date="2021-06" db="EMBL/GenBank/DDBJ databases">
        <authorList>
            <person name="Kallberg Y."/>
            <person name="Tangrot J."/>
            <person name="Rosling A."/>
        </authorList>
    </citation>
    <scope>NUCLEOTIDE SEQUENCE</scope>
    <source>
        <strain evidence="1">MA453B</strain>
    </source>
</reference>
<sequence length="67" mass="7606">TFISSRDSFKMKVCTSRIVLCTVKVEFDDDPTLIIQWNSAVPGYRTNHPPCKSMCLEPLSLSEILSR</sequence>
<keyword evidence="2" id="KW-1185">Reference proteome</keyword>
<comment type="caution">
    <text evidence="1">The sequence shown here is derived from an EMBL/GenBank/DDBJ whole genome shotgun (WGS) entry which is preliminary data.</text>
</comment>